<evidence type="ECO:0000313" key="1">
    <source>
        <dbReference type="EMBL" id="RXN31828.1"/>
    </source>
</evidence>
<evidence type="ECO:0000313" key="2">
    <source>
        <dbReference type="Proteomes" id="UP000290572"/>
    </source>
</evidence>
<protein>
    <submittedName>
        <fullName evidence="1">Uncharacterized protein</fullName>
    </submittedName>
</protein>
<organism evidence="1 2">
    <name type="scientific">Labeo rohita</name>
    <name type="common">Indian major carp</name>
    <name type="synonym">Cyprinus rohita</name>
    <dbReference type="NCBI Taxonomy" id="84645"/>
    <lineage>
        <taxon>Eukaryota</taxon>
        <taxon>Metazoa</taxon>
        <taxon>Chordata</taxon>
        <taxon>Craniata</taxon>
        <taxon>Vertebrata</taxon>
        <taxon>Euteleostomi</taxon>
        <taxon>Actinopterygii</taxon>
        <taxon>Neopterygii</taxon>
        <taxon>Teleostei</taxon>
        <taxon>Ostariophysi</taxon>
        <taxon>Cypriniformes</taxon>
        <taxon>Cyprinidae</taxon>
        <taxon>Labeoninae</taxon>
        <taxon>Labeonini</taxon>
        <taxon>Labeo</taxon>
    </lineage>
</organism>
<dbReference type="Proteomes" id="UP000290572">
    <property type="component" value="Unassembled WGS sequence"/>
</dbReference>
<dbReference type="AlphaFoldDB" id="A0A498NJ11"/>
<gene>
    <name evidence="1" type="ORF">ROHU_016704</name>
</gene>
<comment type="caution">
    <text evidence="1">The sequence shown here is derived from an EMBL/GenBank/DDBJ whole genome shotgun (WGS) entry which is preliminary data.</text>
</comment>
<accession>A0A498NJ11</accession>
<sequence>MRGWTEAENVKAKRFPGMESVKKERERAGGKVGGVEFKAMERYADPEEWGTLEKNREWRDGLNVSDIQPTL</sequence>
<reference evidence="1 2" key="1">
    <citation type="submission" date="2018-03" db="EMBL/GenBank/DDBJ databases">
        <title>Draft genome sequence of Rohu Carp (Labeo rohita).</title>
        <authorList>
            <person name="Das P."/>
            <person name="Kushwaha B."/>
            <person name="Joshi C.G."/>
            <person name="Kumar D."/>
            <person name="Nagpure N.S."/>
            <person name="Sahoo L."/>
            <person name="Das S.P."/>
            <person name="Bit A."/>
            <person name="Patnaik S."/>
            <person name="Meher P.K."/>
            <person name="Jayasankar P."/>
            <person name="Koringa P.G."/>
            <person name="Patel N.V."/>
            <person name="Hinsu A.T."/>
            <person name="Kumar R."/>
            <person name="Pandey M."/>
            <person name="Agarwal S."/>
            <person name="Srivastava S."/>
            <person name="Singh M."/>
            <person name="Iquebal M.A."/>
            <person name="Jaiswal S."/>
            <person name="Angadi U.B."/>
            <person name="Kumar N."/>
            <person name="Raza M."/>
            <person name="Shah T.M."/>
            <person name="Rai A."/>
            <person name="Jena J.K."/>
        </authorList>
    </citation>
    <scope>NUCLEOTIDE SEQUENCE [LARGE SCALE GENOMIC DNA]</scope>
    <source>
        <strain evidence="1">DASCIFA01</strain>
        <tissue evidence="1">Testis</tissue>
    </source>
</reference>
<name>A0A498NJ11_LABRO</name>
<keyword evidence="2" id="KW-1185">Reference proteome</keyword>
<proteinExistence type="predicted"/>
<dbReference type="EMBL" id="QBIY01011439">
    <property type="protein sequence ID" value="RXN31828.1"/>
    <property type="molecule type" value="Genomic_DNA"/>
</dbReference>